<dbReference type="PANTHER" id="PTHR39596:SF2">
    <property type="entry name" value="HET DOMAIN PROTEIN (AFU_ORTHOLOGUE AFUA_1G17550)-RELATED"/>
    <property type="match status" value="1"/>
</dbReference>
<keyword evidence="1" id="KW-0175">Coiled coil</keyword>
<dbReference type="STRING" id="756982.G1X853"/>
<dbReference type="EMBL" id="ADOT01000119">
    <property type="protein sequence ID" value="EGX50626.1"/>
    <property type="molecule type" value="Genomic_DNA"/>
</dbReference>
<organism evidence="2 3">
    <name type="scientific">Arthrobotrys oligospora (strain ATCC 24927 / CBS 115.81 / DSM 1491)</name>
    <name type="common">Nematode-trapping fungus</name>
    <name type="synonym">Didymozoophaga oligospora</name>
    <dbReference type="NCBI Taxonomy" id="756982"/>
    <lineage>
        <taxon>Eukaryota</taxon>
        <taxon>Fungi</taxon>
        <taxon>Dikarya</taxon>
        <taxon>Ascomycota</taxon>
        <taxon>Pezizomycotina</taxon>
        <taxon>Orbiliomycetes</taxon>
        <taxon>Orbiliales</taxon>
        <taxon>Orbiliaceae</taxon>
        <taxon>Orbilia</taxon>
        <taxon>Orbilia oligospora</taxon>
    </lineage>
</organism>
<dbReference type="HOGENOM" id="CLU_645531_0_0_1"/>
<dbReference type="OrthoDB" id="20872at2759"/>
<dbReference type="AlphaFoldDB" id="G1X853"/>
<evidence type="ECO:0000313" key="2">
    <source>
        <dbReference type="EMBL" id="EGX50626.1"/>
    </source>
</evidence>
<dbReference type="PANTHER" id="PTHR39596">
    <property type="match status" value="1"/>
</dbReference>
<dbReference type="Proteomes" id="UP000008784">
    <property type="component" value="Unassembled WGS sequence"/>
</dbReference>
<keyword evidence="3" id="KW-1185">Reference proteome</keyword>
<gene>
    <name evidence="2" type="ORF">AOL_s00075g52</name>
</gene>
<comment type="caution">
    <text evidence="2">The sequence shown here is derived from an EMBL/GenBank/DDBJ whole genome shotgun (WGS) entry which is preliminary data.</text>
</comment>
<feature type="coiled-coil region" evidence="1">
    <location>
        <begin position="13"/>
        <end position="43"/>
    </location>
</feature>
<reference evidence="2 3" key="1">
    <citation type="journal article" date="2011" name="PLoS Pathog.">
        <title>Genomic and proteomic analyses of the fungus Arthrobotrys oligospora provide insights into nematode-trap formation.</title>
        <authorList>
            <person name="Yang J."/>
            <person name="Wang L."/>
            <person name="Ji X."/>
            <person name="Feng Y."/>
            <person name="Li X."/>
            <person name="Zou C."/>
            <person name="Xu J."/>
            <person name="Ren Y."/>
            <person name="Mi Q."/>
            <person name="Wu J."/>
            <person name="Liu S."/>
            <person name="Liu Y."/>
            <person name="Huang X."/>
            <person name="Wang H."/>
            <person name="Niu X."/>
            <person name="Li J."/>
            <person name="Liang L."/>
            <person name="Luo Y."/>
            <person name="Ji K."/>
            <person name="Zhou W."/>
            <person name="Yu Z."/>
            <person name="Li G."/>
            <person name="Liu Y."/>
            <person name="Li L."/>
            <person name="Qiao M."/>
            <person name="Feng L."/>
            <person name="Zhang K.-Q."/>
        </authorList>
    </citation>
    <scope>NUCLEOTIDE SEQUENCE [LARGE SCALE GENOMIC DNA]</scope>
    <source>
        <strain evidence="3">ATCC 24927 / CBS 115.81 / DSM 1491</strain>
    </source>
</reference>
<dbReference type="RefSeq" id="XP_011120665.1">
    <property type="nucleotide sequence ID" value="XM_011122363.1"/>
</dbReference>
<evidence type="ECO:0000256" key="1">
    <source>
        <dbReference type="SAM" id="Coils"/>
    </source>
</evidence>
<name>G1X853_ARTOA</name>
<dbReference type="InParanoid" id="G1X853"/>
<protein>
    <submittedName>
        <fullName evidence="2">Uncharacterized protein</fullName>
    </submittedName>
</protein>
<evidence type="ECO:0000313" key="3">
    <source>
        <dbReference type="Proteomes" id="UP000008784"/>
    </source>
</evidence>
<proteinExistence type="predicted"/>
<dbReference type="GeneID" id="22891790"/>
<accession>G1X853</accession>
<sequence>MNLSRREERWAERRAARKDARAMREQAREIRRAGEQVSRALREEERHVEIHKAKELLRQALRGGEQLKVAENQTAIGCINSGPRLFSNLDVSADPGHQTPEETIESLRERDKKYDIPFSIEELLKFPVKSIGHLLQNRGDIKYCTNVACTFTREKFMAIAPRIPEYPKLQDLILTVLSCWVANSTPKTPCPKLKTAGRFCVHFLEACSASLPALIESSKTDKSLQKLFRICELFYFVVTIMAGGMTLDLNGIATQAIFSPSMIEQVVYSCGTIDKAPEGVCKHRLWNLASSSARGLVEIFSISEMVRQEGCELSSKFHLEKHGACNVQICQLNDENTTKVPQLHLLCKSQNCGTINFSQAKLNKIDIAEISKPGATAWTLNEKDPQPGAKNYLAISHVWANGTGVGEHTPGNVNRCLFRYFKTIA</sequence>